<evidence type="ECO:0000313" key="1">
    <source>
        <dbReference type="EMBL" id="KAK9321654.1"/>
    </source>
</evidence>
<protein>
    <submittedName>
        <fullName evidence="1">Uncharacterized protein</fullName>
    </submittedName>
</protein>
<proteinExistence type="predicted"/>
<dbReference type="EMBL" id="MU970093">
    <property type="protein sequence ID" value="KAK9321654.1"/>
    <property type="molecule type" value="Genomic_DNA"/>
</dbReference>
<accession>A0ACC3TKL3</accession>
<name>A0ACC3TKL3_9ASCO</name>
<comment type="caution">
    <text evidence="1">The sequence shown here is derived from an EMBL/GenBank/DDBJ whole genome shotgun (WGS) entry which is preliminary data.</text>
</comment>
<dbReference type="Proteomes" id="UP001489719">
    <property type="component" value="Unassembled WGS sequence"/>
</dbReference>
<organism evidence="1 2">
    <name type="scientific">Lipomyces orientalis</name>
    <dbReference type="NCBI Taxonomy" id="1233043"/>
    <lineage>
        <taxon>Eukaryota</taxon>
        <taxon>Fungi</taxon>
        <taxon>Dikarya</taxon>
        <taxon>Ascomycota</taxon>
        <taxon>Saccharomycotina</taxon>
        <taxon>Lipomycetes</taxon>
        <taxon>Lipomycetales</taxon>
        <taxon>Lipomycetaceae</taxon>
        <taxon>Lipomyces</taxon>
    </lineage>
</organism>
<keyword evidence="2" id="KW-1185">Reference proteome</keyword>
<gene>
    <name evidence="1" type="ORF">V1517DRAFT_325781</name>
</gene>
<reference evidence="2" key="1">
    <citation type="journal article" date="2024" name="Front. Bioeng. Biotechnol.">
        <title>Genome-scale model development and genomic sequencing of the oleaginous clade Lipomyces.</title>
        <authorList>
            <person name="Czajka J.J."/>
            <person name="Han Y."/>
            <person name="Kim J."/>
            <person name="Mondo S.J."/>
            <person name="Hofstad B.A."/>
            <person name="Robles A."/>
            <person name="Haridas S."/>
            <person name="Riley R."/>
            <person name="LaButti K."/>
            <person name="Pangilinan J."/>
            <person name="Andreopoulos W."/>
            <person name="Lipzen A."/>
            <person name="Yan J."/>
            <person name="Wang M."/>
            <person name="Ng V."/>
            <person name="Grigoriev I.V."/>
            <person name="Spatafora J.W."/>
            <person name="Magnuson J.K."/>
            <person name="Baker S.E."/>
            <person name="Pomraning K.R."/>
        </authorList>
    </citation>
    <scope>NUCLEOTIDE SEQUENCE [LARGE SCALE GENOMIC DNA]</scope>
    <source>
        <strain evidence="2">CBS 10300</strain>
    </source>
</reference>
<evidence type="ECO:0000313" key="2">
    <source>
        <dbReference type="Proteomes" id="UP001489719"/>
    </source>
</evidence>
<sequence>MRPSTQKILPPVQRFSLYLTEVLALPRGRHSFSVRHKSSWSDPSAAIIDSLVRRITNSTSAAINEIPEDGTTVQGKRQLGRLSASFRKHLQHSPPRSSSKSKSDESSSPIHAHYSSVIAVLDDLVMHYRPGLEESQRNTVRVRLPSQKWIDLDVDLKACHRSEDFVKLFEYFFIRGKISPSTATQILWDHKFSSKDSIIAMKRIVQNQGHLGGWSELRLVAFTNEIVIKLLSIATHEMLKSSVSAEKVTEWKALVNSTFETSWIRLLDQGSSMSNHALRSMWYLVTKAENQFDVVAPTIYRWRSSIESVSKKNLSTKEKVRVSILVNAVTQMWVMAATTGNMRVMEIAKNFFSGVPEVYNSPMHKFVFEFVDRLIADRGMRHIPRVVSVLKVGGIVSNAAALKKALDIAESMEWRRAKDSGLISLIEDFAGQERFTFDNNEFVANESKRVSDALLLKRVRDLVEKNDGKKETKRDLVNTLLQHA</sequence>